<dbReference type="Gene3D" id="1.10.1660.10">
    <property type="match status" value="1"/>
</dbReference>
<evidence type="ECO:0000313" key="4">
    <source>
        <dbReference type="EMBL" id="QJW83354.1"/>
    </source>
</evidence>
<dbReference type="EMBL" id="CP053418">
    <property type="protein sequence ID" value="QJW83354.1"/>
    <property type="molecule type" value="Genomic_DNA"/>
</dbReference>
<name>A0ABX6NZW3_9BURK</name>
<feature type="domain" description="HTH merR-type" evidence="3">
    <location>
        <begin position="2"/>
        <end position="57"/>
    </location>
</feature>
<dbReference type="PANTHER" id="PTHR30204">
    <property type="entry name" value="REDOX-CYCLING DRUG-SENSING TRANSCRIPTIONAL ACTIVATOR SOXR"/>
    <property type="match status" value="1"/>
</dbReference>
<keyword evidence="1" id="KW-0238">DNA-binding</keyword>
<organism evidence="4 5">
    <name type="scientific">Ramlibacter terrae</name>
    <dbReference type="NCBI Taxonomy" id="2732511"/>
    <lineage>
        <taxon>Bacteria</taxon>
        <taxon>Pseudomonadati</taxon>
        <taxon>Pseudomonadota</taxon>
        <taxon>Betaproteobacteria</taxon>
        <taxon>Burkholderiales</taxon>
        <taxon>Comamonadaceae</taxon>
        <taxon>Ramlibacter</taxon>
    </lineage>
</organism>
<dbReference type="Proteomes" id="UP000500826">
    <property type="component" value="Chromosome"/>
</dbReference>
<dbReference type="PROSITE" id="PS50937">
    <property type="entry name" value="HTH_MERR_2"/>
    <property type="match status" value="1"/>
</dbReference>
<dbReference type="SUPFAM" id="SSF46955">
    <property type="entry name" value="Putative DNA-binding domain"/>
    <property type="match status" value="1"/>
</dbReference>
<feature type="compositionally biased region" description="Low complexity" evidence="2">
    <location>
        <begin position="78"/>
        <end position="93"/>
    </location>
</feature>
<dbReference type="Pfam" id="PF13411">
    <property type="entry name" value="MerR_1"/>
    <property type="match status" value="1"/>
</dbReference>
<reference evidence="4 5" key="2">
    <citation type="submission" date="2020-05" db="EMBL/GenBank/DDBJ databases">
        <authorList>
            <person name="Khan S.A."/>
            <person name="Jeon C.O."/>
            <person name="Chun B.H."/>
        </authorList>
    </citation>
    <scope>NUCLEOTIDE SEQUENCE [LARGE SCALE GENOMIC DNA]</scope>
    <source>
        <strain evidence="4 5">H242</strain>
    </source>
</reference>
<dbReference type="SMART" id="SM00422">
    <property type="entry name" value="HTH_MERR"/>
    <property type="match status" value="1"/>
</dbReference>
<evidence type="ECO:0000259" key="3">
    <source>
        <dbReference type="PROSITE" id="PS50937"/>
    </source>
</evidence>
<dbReference type="PANTHER" id="PTHR30204:SF90">
    <property type="entry name" value="HTH-TYPE TRANSCRIPTIONAL ACTIVATOR MTA"/>
    <property type="match status" value="1"/>
</dbReference>
<evidence type="ECO:0000256" key="2">
    <source>
        <dbReference type="SAM" id="MobiDB-lite"/>
    </source>
</evidence>
<dbReference type="InterPro" id="IPR009061">
    <property type="entry name" value="DNA-bd_dom_put_sf"/>
</dbReference>
<gene>
    <name evidence="4" type="ORF">HK414_01450</name>
</gene>
<sequence>MHLKVGELARSTGLTVRTLHHYDEIGLLKPSGRSESGYRLYAEADVARLHAIRALRHRACPSPRSARCSMAARRRRSASSNSRCMRSSARSARPTNCVSGWR</sequence>
<evidence type="ECO:0000313" key="5">
    <source>
        <dbReference type="Proteomes" id="UP000500826"/>
    </source>
</evidence>
<accession>A0ABX6NZW3</accession>
<dbReference type="CDD" id="cd01106">
    <property type="entry name" value="HTH_TipAL-Mta"/>
    <property type="match status" value="1"/>
</dbReference>
<evidence type="ECO:0000256" key="1">
    <source>
        <dbReference type="ARBA" id="ARBA00023125"/>
    </source>
</evidence>
<dbReference type="PROSITE" id="PS00552">
    <property type="entry name" value="HTH_MERR_1"/>
    <property type="match status" value="1"/>
</dbReference>
<proteinExistence type="predicted"/>
<protein>
    <submittedName>
        <fullName evidence="4">MerR family transcriptional regulator</fullName>
    </submittedName>
</protein>
<reference evidence="4 5" key="1">
    <citation type="submission" date="2020-05" db="EMBL/GenBank/DDBJ databases">
        <title>Ramlibacter rhizophilus sp. nov., isolated from rhizosphere soil of national flower Mugunghwa from South Korea.</title>
        <authorList>
            <person name="Zheng-Fei Y."/>
            <person name="Huan T."/>
        </authorList>
    </citation>
    <scope>NUCLEOTIDE SEQUENCE [LARGE SCALE GENOMIC DNA]</scope>
    <source>
        <strain evidence="4 5">H242</strain>
    </source>
</reference>
<dbReference type="InterPro" id="IPR000551">
    <property type="entry name" value="MerR-type_HTH_dom"/>
</dbReference>
<dbReference type="InterPro" id="IPR047057">
    <property type="entry name" value="MerR_fam"/>
</dbReference>
<keyword evidence="5" id="KW-1185">Reference proteome</keyword>
<feature type="region of interest" description="Disordered" evidence="2">
    <location>
        <begin position="66"/>
        <end position="102"/>
    </location>
</feature>
<dbReference type="PRINTS" id="PR00040">
    <property type="entry name" value="HTHMERR"/>
</dbReference>